<name>A0A397UEQ1_9GLOM</name>
<gene>
    <name evidence="1" type="ORF">C2G38_2046129</name>
</gene>
<dbReference type="Proteomes" id="UP000266673">
    <property type="component" value="Unassembled WGS sequence"/>
</dbReference>
<dbReference type="AlphaFoldDB" id="A0A397UEQ1"/>
<protein>
    <submittedName>
        <fullName evidence="1">Uncharacterized protein</fullName>
    </submittedName>
</protein>
<reference evidence="1 2" key="1">
    <citation type="submission" date="2018-06" db="EMBL/GenBank/DDBJ databases">
        <title>Comparative genomics reveals the genomic features of Rhizophagus irregularis, R. cerebriforme, R. diaphanum and Gigaspora rosea, and their symbiotic lifestyle signature.</title>
        <authorList>
            <person name="Morin E."/>
            <person name="San Clemente H."/>
            <person name="Chen E.C.H."/>
            <person name="De La Providencia I."/>
            <person name="Hainaut M."/>
            <person name="Kuo A."/>
            <person name="Kohler A."/>
            <person name="Murat C."/>
            <person name="Tang N."/>
            <person name="Roy S."/>
            <person name="Loubradou J."/>
            <person name="Henrissat B."/>
            <person name="Grigoriev I.V."/>
            <person name="Corradi N."/>
            <person name="Roux C."/>
            <person name="Martin F.M."/>
        </authorList>
    </citation>
    <scope>NUCLEOTIDE SEQUENCE [LARGE SCALE GENOMIC DNA]</scope>
    <source>
        <strain evidence="1 2">DAOM 194757</strain>
    </source>
</reference>
<keyword evidence="2" id="KW-1185">Reference proteome</keyword>
<proteinExistence type="predicted"/>
<comment type="caution">
    <text evidence="1">The sequence shown here is derived from an EMBL/GenBank/DDBJ whole genome shotgun (WGS) entry which is preliminary data.</text>
</comment>
<evidence type="ECO:0000313" key="1">
    <source>
        <dbReference type="EMBL" id="RIB07279.1"/>
    </source>
</evidence>
<dbReference type="EMBL" id="QKWP01001683">
    <property type="protein sequence ID" value="RIB07279.1"/>
    <property type="molecule type" value="Genomic_DNA"/>
</dbReference>
<sequence>MCRGLNKWGTQMEQIVLDIVMKKELELKRMKISHSLIIKNLQRWGTQHYMFRFCHPSLQIFDNKRVPYFHPFQLQFLFGNNLNNLQHYLLQLKIVIEEELEFKKMNTRHSFIIKNLQKWGTLMKCLQLQNVIEMELE</sequence>
<accession>A0A397UEQ1</accession>
<organism evidence="1 2">
    <name type="scientific">Gigaspora rosea</name>
    <dbReference type="NCBI Taxonomy" id="44941"/>
    <lineage>
        <taxon>Eukaryota</taxon>
        <taxon>Fungi</taxon>
        <taxon>Fungi incertae sedis</taxon>
        <taxon>Mucoromycota</taxon>
        <taxon>Glomeromycotina</taxon>
        <taxon>Glomeromycetes</taxon>
        <taxon>Diversisporales</taxon>
        <taxon>Gigasporaceae</taxon>
        <taxon>Gigaspora</taxon>
    </lineage>
</organism>
<evidence type="ECO:0000313" key="2">
    <source>
        <dbReference type="Proteomes" id="UP000266673"/>
    </source>
</evidence>